<dbReference type="SMART" id="SM00338">
    <property type="entry name" value="BRLZ"/>
    <property type="match status" value="1"/>
</dbReference>
<dbReference type="InterPro" id="IPR050936">
    <property type="entry name" value="AP-1-like"/>
</dbReference>
<evidence type="ECO:0000313" key="6">
    <source>
        <dbReference type="Proteomes" id="UP000676310"/>
    </source>
</evidence>
<gene>
    <name evidence="5" type="ORF">ALTATR162_LOCUS5060</name>
</gene>
<dbReference type="AlphaFoldDB" id="A0A8J2N1E1"/>
<dbReference type="Proteomes" id="UP000676310">
    <property type="component" value="Unassembled WGS sequence"/>
</dbReference>
<sequence>MDFQSLIDGVSQGHYTTWATSTISEMPAYLADVPNSSGSPTSSTDDQFPATLGHGYYYHIVDDQTQLGSHSQPMPFSDLDSDHESHCYNSHPIQHCKLAYIPSSESTLTEATNIISTRRRAQNRAAQRAFRERKEKYVRHLEAQVADLADSYTKLKASYSQLEAAHEKLRTAIRLLTKDDEADRQNVHGETTN</sequence>
<dbReference type="OrthoDB" id="3892274at2759"/>
<dbReference type="GO" id="GO:0090575">
    <property type="term" value="C:RNA polymerase II transcription regulator complex"/>
    <property type="evidence" value="ECO:0007669"/>
    <property type="project" value="TreeGrafter"/>
</dbReference>
<dbReference type="GeneID" id="67016797"/>
<dbReference type="EMBL" id="CAJRGZ010000018">
    <property type="protein sequence ID" value="CAG5158254.1"/>
    <property type="molecule type" value="Genomic_DNA"/>
</dbReference>
<evidence type="ECO:0000256" key="1">
    <source>
        <dbReference type="ARBA" id="ARBA00004123"/>
    </source>
</evidence>
<feature type="domain" description="BZIP" evidence="4">
    <location>
        <begin position="118"/>
        <end position="176"/>
    </location>
</feature>
<feature type="coiled-coil region" evidence="3">
    <location>
        <begin position="138"/>
        <end position="179"/>
    </location>
</feature>
<keyword evidence="2" id="KW-0539">Nucleus</keyword>
<accession>A0A8J2N1E1</accession>
<keyword evidence="3" id="KW-0175">Coiled coil</keyword>
<evidence type="ECO:0000313" key="5">
    <source>
        <dbReference type="EMBL" id="CAG5158254.1"/>
    </source>
</evidence>
<organism evidence="5 6">
    <name type="scientific">Alternaria atra</name>
    <dbReference type="NCBI Taxonomy" id="119953"/>
    <lineage>
        <taxon>Eukaryota</taxon>
        <taxon>Fungi</taxon>
        <taxon>Dikarya</taxon>
        <taxon>Ascomycota</taxon>
        <taxon>Pezizomycotina</taxon>
        <taxon>Dothideomycetes</taxon>
        <taxon>Pleosporomycetidae</taxon>
        <taxon>Pleosporales</taxon>
        <taxon>Pleosporineae</taxon>
        <taxon>Pleosporaceae</taxon>
        <taxon>Alternaria</taxon>
        <taxon>Alternaria sect. Ulocladioides</taxon>
    </lineage>
</organism>
<dbReference type="PROSITE" id="PS50217">
    <property type="entry name" value="BZIP"/>
    <property type="match status" value="1"/>
</dbReference>
<comment type="caution">
    <text evidence="5">The sequence shown here is derived from an EMBL/GenBank/DDBJ whole genome shotgun (WGS) entry which is preliminary data.</text>
</comment>
<comment type="subcellular location">
    <subcellularLocation>
        <location evidence="1">Nucleus</location>
    </subcellularLocation>
</comment>
<evidence type="ECO:0000256" key="3">
    <source>
        <dbReference type="SAM" id="Coils"/>
    </source>
</evidence>
<dbReference type="PANTHER" id="PTHR40621:SF6">
    <property type="entry name" value="AP-1-LIKE TRANSCRIPTION FACTOR YAP1-RELATED"/>
    <property type="match status" value="1"/>
</dbReference>
<dbReference type="PROSITE" id="PS00036">
    <property type="entry name" value="BZIP_BASIC"/>
    <property type="match status" value="1"/>
</dbReference>
<dbReference type="SUPFAM" id="SSF57959">
    <property type="entry name" value="Leucine zipper domain"/>
    <property type="match status" value="1"/>
</dbReference>
<dbReference type="RefSeq" id="XP_043168612.1">
    <property type="nucleotide sequence ID" value="XM_043312677.1"/>
</dbReference>
<dbReference type="Pfam" id="PF00170">
    <property type="entry name" value="bZIP_1"/>
    <property type="match status" value="1"/>
</dbReference>
<dbReference type="Gene3D" id="1.20.5.170">
    <property type="match status" value="1"/>
</dbReference>
<reference evidence="5" key="1">
    <citation type="submission" date="2021-05" db="EMBL/GenBank/DDBJ databases">
        <authorList>
            <person name="Stam R."/>
        </authorList>
    </citation>
    <scope>NUCLEOTIDE SEQUENCE</scope>
    <source>
        <strain evidence="5">CS162</strain>
    </source>
</reference>
<dbReference type="InterPro" id="IPR004827">
    <property type="entry name" value="bZIP"/>
</dbReference>
<name>A0A8J2N1E1_9PLEO</name>
<dbReference type="PANTHER" id="PTHR40621">
    <property type="entry name" value="TRANSCRIPTION FACTOR KAPC-RELATED"/>
    <property type="match status" value="1"/>
</dbReference>
<dbReference type="CDD" id="cd14688">
    <property type="entry name" value="bZIP_YAP"/>
    <property type="match status" value="1"/>
</dbReference>
<protein>
    <recommendedName>
        <fullName evidence="4">BZIP domain-containing protein</fullName>
    </recommendedName>
</protein>
<dbReference type="GO" id="GO:0001228">
    <property type="term" value="F:DNA-binding transcription activator activity, RNA polymerase II-specific"/>
    <property type="evidence" value="ECO:0007669"/>
    <property type="project" value="TreeGrafter"/>
</dbReference>
<keyword evidence="6" id="KW-1185">Reference proteome</keyword>
<evidence type="ECO:0000256" key="2">
    <source>
        <dbReference type="ARBA" id="ARBA00023242"/>
    </source>
</evidence>
<dbReference type="GO" id="GO:0000976">
    <property type="term" value="F:transcription cis-regulatory region binding"/>
    <property type="evidence" value="ECO:0007669"/>
    <property type="project" value="InterPro"/>
</dbReference>
<dbReference type="InterPro" id="IPR046347">
    <property type="entry name" value="bZIP_sf"/>
</dbReference>
<proteinExistence type="predicted"/>
<evidence type="ECO:0000259" key="4">
    <source>
        <dbReference type="PROSITE" id="PS50217"/>
    </source>
</evidence>